<dbReference type="PANTHER" id="PTHR34059:SF1">
    <property type="entry name" value="EXPRESSED PROTEIN"/>
    <property type="match status" value="1"/>
</dbReference>
<sequence>MAAAANLAEKPHFHFPEIPPSTHQIPSKSHSNSLCKTLIVLVLLLAIPLFPSQAPDFISQRIFTEFWEIAHLIFVGIAVSYGVFARKTASEKTVKNPTNDDSDSYLSGISHLSSVFEDDGFENISVAADERDSIQRTTDQILLGEQRSVVKLGTEIRSSDRNGENVNQEWRSQYVKGESLVVVSNGKYFLGGSSDFKPLNLPVRSLRNENPRPNNILEPSRENGGAAKVIKIRGVVPTNLQKKLDEAGAAGAPSFIPWRSRSLSMEKNGEETSEHFSRCGPHSIGGFDSEHLEFAENDSKNYEVGKGKRAIESSGSDIKSYAVDNKSLSRAKSVRTIKPSSRHISMNRKEQFGRRVCRKSGADSSAKRESREQNEFPQFENKKRELDGVFFPMPKPKPTISEFDDEGEKEQEEFESEIERNSFSDKGSNLDDAGVGKIDDDVEFEGSEVDRKA</sequence>
<protein>
    <submittedName>
        <fullName evidence="3">Uncharacterized protein</fullName>
    </submittedName>
</protein>
<dbReference type="Proteomes" id="UP000030748">
    <property type="component" value="Unassembled WGS sequence"/>
</dbReference>
<feature type="non-terminal residue" evidence="3">
    <location>
        <position position="453"/>
    </location>
</feature>
<reference evidence="3 4" key="1">
    <citation type="journal article" date="2013" name="Proc. Natl. Acad. Sci. U.S.A.">
        <title>Fine-scale variation in meiotic recombination in Mimulus inferred from population shotgun sequencing.</title>
        <authorList>
            <person name="Hellsten U."/>
            <person name="Wright K.M."/>
            <person name="Jenkins J."/>
            <person name="Shu S."/>
            <person name="Yuan Y."/>
            <person name="Wessler S.R."/>
            <person name="Schmutz J."/>
            <person name="Willis J.H."/>
            <person name="Rokhsar D.S."/>
        </authorList>
    </citation>
    <scope>NUCLEOTIDE SEQUENCE [LARGE SCALE GENOMIC DNA]</scope>
    <source>
        <strain evidence="4">cv. DUN x IM62</strain>
    </source>
</reference>
<evidence type="ECO:0000313" key="3">
    <source>
        <dbReference type="EMBL" id="EYU23430.1"/>
    </source>
</evidence>
<organism evidence="3 4">
    <name type="scientific">Erythranthe guttata</name>
    <name type="common">Yellow monkey flower</name>
    <name type="synonym">Mimulus guttatus</name>
    <dbReference type="NCBI Taxonomy" id="4155"/>
    <lineage>
        <taxon>Eukaryota</taxon>
        <taxon>Viridiplantae</taxon>
        <taxon>Streptophyta</taxon>
        <taxon>Embryophyta</taxon>
        <taxon>Tracheophyta</taxon>
        <taxon>Spermatophyta</taxon>
        <taxon>Magnoliopsida</taxon>
        <taxon>eudicotyledons</taxon>
        <taxon>Gunneridae</taxon>
        <taxon>Pentapetalae</taxon>
        <taxon>asterids</taxon>
        <taxon>lamiids</taxon>
        <taxon>Lamiales</taxon>
        <taxon>Phrymaceae</taxon>
        <taxon>Erythranthe</taxon>
    </lineage>
</organism>
<keyword evidence="2" id="KW-0812">Transmembrane</keyword>
<dbReference type="eggNOG" id="ENOG502QUNE">
    <property type="taxonomic scope" value="Eukaryota"/>
</dbReference>
<keyword evidence="2" id="KW-1133">Transmembrane helix</keyword>
<proteinExistence type="predicted"/>
<evidence type="ECO:0000256" key="1">
    <source>
        <dbReference type="SAM" id="MobiDB-lite"/>
    </source>
</evidence>
<feature type="compositionally biased region" description="Acidic residues" evidence="1">
    <location>
        <begin position="402"/>
        <end position="416"/>
    </location>
</feature>
<feature type="compositionally biased region" description="Basic and acidic residues" evidence="1">
    <location>
        <begin position="365"/>
        <end position="387"/>
    </location>
</feature>
<feature type="transmembrane region" description="Helical" evidence="2">
    <location>
        <begin position="34"/>
        <end position="54"/>
    </location>
</feature>
<evidence type="ECO:0000313" key="4">
    <source>
        <dbReference type="Proteomes" id="UP000030748"/>
    </source>
</evidence>
<accession>A0A022QAA9</accession>
<keyword evidence="2" id="KW-0472">Membrane</keyword>
<dbReference type="AlphaFoldDB" id="A0A022QAA9"/>
<dbReference type="PANTHER" id="PTHR34059">
    <property type="entry name" value="EXPRESSED PROTEIN"/>
    <property type="match status" value="1"/>
</dbReference>
<feature type="region of interest" description="Disordered" evidence="1">
    <location>
        <begin position="347"/>
        <end position="453"/>
    </location>
</feature>
<keyword evidence="4" id="KW-1185">Reference proteome</keyword>
<evidence type="ECO:0000256" key="2">
    <source>
        <dbReference type="SAM" id="Phobius"/>
    </source>
</evidence>
<dbReference type="STRING" id="4155.A0A022QAA9"/>
<dbReference type="EMBL" id="KI632162">
    <property type="protein sequence ID" value="EYU23430.1"/>
    <property type="molecule type" value="Genomic_DNA"/>
</dbReference>
<feature type="transmembrane region" description="Helical" evidence="2">
    <location>
        <begin position="66"/>
        <end position="85"/>
    </location>
</feature>
<gene>
    <name evidence="3" type="ORF">MIMGU_mgv1a020059mg</name>
</gene>
<name>A0A022QAA9_ERYGU</name>